<feature type="binding site" evidence="7 8">
    <location>
        <position position="42"/>
    </location>
    <ligand>
        <name>S-adenosyl-L-methionine</name>
        <dbReference type="ChEBI" id="CHEBI:59789"/>
    </ligand>
</feature>
<evidence type="ECO:0000256" key="5">
    <source>
        <dbReference type="ARBA" id="ARBA00022691"/>
    </source>
</evidence>
<dbReference type="InterPro" id="IPR011530">
    <property type="entry name" value="rRNA_adenine_dimethylase"/>
</dbReference>
<keyword evidence="2 7" id="KW-0698">rRNA processing</keyword>
<sequence>MDGCNLSGDKLQGDGEGRDLKTSDYLKKYGVRLKKHLGQVFLSDDRIAKRIVKAADLTPEDVVVEIGAGAGTLTEELAKTGARVIAYEIDESLAPILRERLSKYPNVELRFEDFLKAKDVPEGAICVSNIPYSITGLLMEKIIEWKFKRAIVMVQKEVGERILAKPGKKTYGYLSVVVQTFYEVKKLFDVSRSCFVPNPEVDSTVVDLKRKPVDLDFEKFKKFVSMIFAKKRKTLKNNLKPFLSIFEGVDLSRRAEQLTVEEIVELYEKWRRALECSRG</sequence>
<keyword evidence="5 7" id="KW-0949">S-adenosyl-L-methionine</keyword>
<dbReference type="CDD" id="cd02440">
    <property type="entry name" value="AdoMet_MTases"/>
    <property type="match status" value="1"/>
</dbReference>
<dbReference type="Pfam" id="PF00398">
    <property type="entry name" value="RrnaAD"/>
    <property type="match status" value="1"/>
</dbReference>
<keyword evidence="4 7" id="KW-0808">Transferase</keyword>
<feature type="binding site" evidence="7 8">
    <location>
        <position position="67"/>
    </location>
    <ligand>
        <name>S-adenosyl-L-methionine</name>
        <dbReference type="ChEBI" id="CHEBI:59789"/>
    </ligand>
</feature>
<dbReference type="EC" id="2.1.1.182" evidence="7"/>
<name>A0A101ESD9_9THEM</name>
<feature type="domain" description="Ribosomal RNA adenine methylase transferase N-terminal" evidence="9">
    <location>
        <begin position="47"/>
        <end position="212"/>
    </location>
</feature>
<feature type="binding site" evidence="7 8">
    <location>
        <position position="113"/>
    </location>
    <ligand>
        <name>S-adenosyl-L-methionine</name>
        <dbReference type="ChEBI" id="CHEBI:59789"/>
    </ligand>
</feature>
<comment type="subcellular location">
    <subcellularLocation>
        <location evidence="7">Cytoplasm</location>
    </subcellularLocation>
</comment>
<dbReference type="GO" id="GO:0005829">
    <property type="term" value="C:cytosol"/>
    <property type="evidence" value="ECO:0007669"/>
    <property type="project" value="TreeGrafter"/>
</dbReference>
<accession>A0A101ESD9</accession>
<comment type="similarity">
    <text evidence="7">Belongs to the class I-like SAM-binding methyltransferase superfamily. rRNA adenine N(6)-methyltransferase family. RsmA subfamily.</text>
</comment>
<evidence type="ECO:0000256" key="6">
    <source>
        <dbReference type="ARBA" id="ARBA00022884"/>
    </source>
</evidence>
<evidence type="ECO:0000256" key="8">
    <source>
        <dbReference type="PROSITE-ProRule" id="PRU01026"/>
    </source>
</evidence>
<comment type="caution">
    <text evidence="7 8">Lacks conserved residue(s) required for the propagation of feature annotation.</text>
</comment>
<comment type="catalytic activity">
    <reaction evidence="7">
        <text>adenosine(1518)/adenosine(1519) in 16S rRNA + 4 S-adenosyl-L-methionine = N(6)-dimethyladenosine(1518)/N(6)-dimethyladenosine(1519) in 16S rRNA + 4 S-adenosyl-L-homocysteine + 4 H(+)</text>
        <dbReference type="Rhea" id="RHEA:19609"/>
        <dbReference type="Rhea" id="RHEA-COMP:10232"/>
        <dbReference type="Rhea" id="RHEA-COMP:10233"/>
        <dbReference type="ChEBI" id="CHEBI:15378"/>
        <dbReference type="ChEBI" id="CHEBI:57856"/>
        <dbReference type="ChEBI" id="CHEBI:59789"/>
        <dbReference type="ChEBI" id="CHEBI:74411"/>
        <dbReference type="ChEBI" id="CHEBI:74493"/>
        <dbReference type="EC" id="2.1.1.182"/>
    </reaction>
</comment>
<dbReference type="PANTHER" id="PTHR11727:SF7">
    <property type="entry name" value="DIMETHYLADENOSINE TRANSFERASE-RELATED"/>
    <property type="match status" value="1"/>
</dbReference>
<dbReference type="InterPro" id="IPR001737">
    <property type="entry name" value="KsgA/Erm"/>
</dbReference>
<comment type="function">
    <text evidence="7">Specifically dimethylates two adjacent adenosines (A1518 and A1519) in the loop of a conserved hairpin near the 3'-end of 16S rRNA in the 30S particle. May play a critical role in biogenesis of 30S subunits.</text>
</comment>
<dbReference type="PATRIC" id="fig|93930.3.peg.553"/>
<dbReference type="NCBIfam" id="TIGR00755">
    <property type="entry name" value="ksgA"/>
    <property type="match status" value="1"/>
</dbReference>
<evidence type="ECO:0000256" key="2">
    <source>
        <dbReference type="ARBA" id="ARBA00022552"/>
    </source>
</evidence>
<evidence type="ECO:0000256" key="4">
    <source>
        <dbReference type="ARBA" id="ARBA00022679"/>
    </source>
</evidence>
<feature type="binding site" evidence="7 8">
    <location>
        <position position="129"/>
    </location>
    <ligand>
        <name>S-adenosyl-L-methionine</name>
        <dbReference type="ChEBI" id="CHEBI:59789"/>
    </ligand>
</feature>
<feature type="binding site" evidence="7 8">
    <location>
        <position position="88"/>
    </location>
    <ligand>
        <name>S-adenosyl-L-methionine</name>
        <dbReference type="ChEBI" id="CHEBI:59789"/>
    </ligand>
</feature>
<dbReference type="GO" id="GO:0052908">
    <property type="term" value="F:16S rRNA (adenine(1518)-N(6)/adenine(1519)-N(6))-dimethyltransferase activity"/>
    <property type="evidence" value="ECO:0007669"/>
    <property type="project" value="UniProtKB-EC"/>
</dbReference>
<dbReference type="SUPFAM" id="SSF53335">
    <property type="entry name" value="S-adenosyl-L-methionine-dependent methyltransferases"/>
    <property type="match status" value="1"/>
</dbReference>
<dbReference type="AlphaFoldDB" id="A0A101ESD9"/>
<evidence type="ECO:0000256" key="1">
    <source>
        <dbReference type="ARBA" id="ARBA00022490"/>
    </source>
</evidence>
<evidence type="ECO:0000259" key="9">
    <source>
        <dbReference type="SMART" id="SM00650"/>
    </source>
</evidence>
<dbReference type="Gene3D" id="1.10.8.100">
    <property type="entry name" value="Ribosomal RNA adenine dimethylase-like, domain 2"/>
    <property type="match status" value="1"/>
</dbReference>
<keyword evidence="1 7" id="KW-0963">Cytoplasm</keyword>
<dbReference type="Proteomes" id="UP000058636">
    <property type="component" value="Unassembled WGS sequence"/>
</dbReference>
<keyword evidence="3 7" id="KW-0489">Methyltransferase</keyword>
<dbReference type="GO" id="GO:0003723">
    <property type="term" value="F:RNA binding"/>
    <property type="evidence" value="ECO:0007669"/>
    <property type="project" value="UniProtKB-UniRule"/>
</dbReference>
<dbReference type="PROSITE" id="PS01131">
    <property type="entry name" value="RRNA_A_DIMETH"/>
    <property type="match status" value="1"/>
</dbReference>
<evidence type="ECO:0000313" key="10">
    <source>
        <dbReference type="EMBL" id="KUK23792.1"/>
    </source>
</evidence>
<dbReference type="PANTHER" id="PTHR11727">
    <property type="entry name" value="DIMETHYLADENOSINE TRANSFERASE"/>
    <property type="match status" value="1"/>
</dbReference>
<evidence type="ECO:0000256" key="3">
    <source>
        <dbReference type="ARBA" id="ARBA00022603"/>
    </source>
</evidence>
<gene>
    <name evidence="7" type="primary">rsmA</name>
    <name evidence="7" type="synonym">ksgA</name>
    <name evidence="10" type="ORF">XD57_0088</name>
</gene>
<comment type="caution">
    <text evidence="10">The sequence shown here is derived from an EMBL/GenBank/DDBJ whole genome shotgun (WGS) entry which is preliminary data.</text>
</comment>
<proteinExistence type="inferred from homology"/>
<reference evidence="10 11" key="1">
    <citation type="journal article" date="2015" name="MBio">
        <title>Genome-Resolved Metagenomic Analysis Reveals Roles for Candidate Phyla and Other Microbial Community Members in Biogeochemical Transformations in Oil Reservoirs.</title>
        <authorList>
            <person name="Hu P."/>
            <person name="Tom L."/>
            <person name="Singh A."/>
            <person name="Thomas B.C."/>
            <person name="Baker B.J."/>
            <person name="Piceno Y.M."/>
            <person name="Andersen G.L."/>
            <person name="Banfield J.F."/>
        </authorList>
    </citation>
    <scope>NUCLEOTIDE SEQUENCE [LARGE SCALE GENOMIC DNA]</scope>
    <source>
        <strain evidence="10">46_26</strain>
    </source>
</reference>
<dbReference type="SMART" id="SM00650">
    <property type="entry name" value="rADc"/>
    <property type="match status" value="1"/>
</dbReference>
<evidence type="ECO:0000256" key="7">
    <source>
        <dbReference type="HAMAP-Rule" id="MF_00607"/>
    </source>
</evidence>
<dbReference type="EMBL" id="LGFG01000003">
    <property type="protein sequence ID" value="KUK23792.1"/>
    <property type="molecule type" value="Genomic_DNA"/>
</dbReference>
<organism evidence="10 11">
    <name type="scientific">Thermotoga petrophila</name>
    <dbReference type="NCBI Taxonomy" id="93929"/>
    <lineage>
        <taxon>Bacteria</taxon>
        <taxon>Thermotogati</taxon>
        <taxon>Thermotogota</taxon>
        <taxon>Thermotogae</taxon>
        <taxon>Thermotogales</taxon>
        <taxon>Thermotogaceae</taxon>
        <taxon>Thermotoga</taxon>
    </lineage>
</organism>
<dbReference type="FunFam" id="3.40.50.150:FF:000023">
    <property type="entry name" value="Ribosomal RNA small subunit methyltransferase A"/>
    <property type="match status" value="1"/>
</dbReference>
<dbReference type="Gene3D" id="3.40.50.150">
    <property type="entry name" value="Vaccinia Virus protein VP39"/>
    <property type="match status" value="1"/>
</dbReference>
<evidence type="ECO:0000313" key="11">
    <source>
        <dbReference type="Proteomes" id="UP000058636"/>
    </source>
</evidence>
<dbReference type="InterPro" id="IPR020596">
    <property type="entry name" value="rRNA_Ade_Mease_Trfase_CS"/>
</dbReference>
<protein>
    <recommendedName>
        <fullName evidence="7">Ribosomal RNA small subunit methyltransferase A</fullName>
        <ecNumber evidence="7">2.1.1.182</ecNumber>
    </recommendedName>
    <alternativeName>
        <fullName evidence="7">16S rRNA (adenine(1518)-N(6)/adenine(1519)-N(6))-dimethyltransferase</fullName>
    </alternativeName>
    <alternativeName>
        <fullName evidence="7">16S rRNA dimethyladenosine transferase</fullName>
    </alternativeName>
    <alternativeName>
        <fullName evidence="7">16S rRNA dimethylase</fullName>
    </alternativeName>
    <alternativeName>
        <fullName evidence="7">S-adenosylmethionine-6-N', N'-adenosyl(rRNA) dimethyltransferase</fullName>
    </alternativeName>
</protein>
<dbReference type="InterPro" id="IPR020598">
    <property type="entry name" value="rRNA_Ade_methylase_Trfase_N"/>
</dbReference>
<dbReference type="InterPro" id="IPR029063">
    <property type="entry name" value="SAM-dependent_MTases_sf"/>
</dbReference>
<keyword evidence="6 7" id="KW-0694">RNA-binding</keyword>
<dbReference type="HAMAP" id="MF_00607">
    <property type="entry name" value="16SrRNA_methyltr_A"/>
    <property type="match status" value="1"/>
</dbReference>
<dbReference type="PROSITE" id="PS51689">
    <property type="entry name" value="SAM_RNA_A_N6_MT"/>
    <property type="match status" value="1"/>
</dbReference>
<dbReference type="InterPro" id="IPR023165">
    <property type="entry name" value="rRNA_Ade_diMease-like_C"/>
</dbReference>